<dbReference type="Pfam" id="PF00455">
    <property type="entry name" value="DeoRC"/>
    <property type="match status" value="1"/>
</dbReference>
<comment type="caution">
    <text evidence="5">The sequence shown here is derived from an EMBL/GenBank/DDBJ whole genome shotgun (WGS) entry which is preliminary data.</text>
</comment>
<dbReference type="PANTHER" id="PTHR30363">
    <property type="entry name" value="HTH-TYPE TRANSCRIPTIONAL REGULATOR SRLR-RELATED"/>
    <property type="match status" value="1"/>
</dbReference>
<evidence type="ECO:0000256" key="3">
    <source>
        <dbReference type="ARBA" id="ARBA00023163"/>
    </source>
</evidence>
<dbReference type="InterPro" id="IPR036390">
    <property type="entry name" value="WH_DNA-bd_sf"/>
</dbReference>
<organism evidence="5 6">
    <name type="scientific">Actinopolymorpha pittospori</name>
    <dbReference type="NCBI Taxonomy" id="648752"/>
    <lineage>
        <taxon>Bacteria</taxon>
        <taxon>Bacillati</taxon>
        <taxon>Actinomycetota</taxon>
        <taxon>Actinomycetes</taxon>
        <taxon>Propionibacteriales</taxon>
        <taxon>Actinopolymorphaceae</taxon>
        <taxon>Actinopolymorpha</taxon>
    </lineage>
</organism>
<keyword evidence="2" id="KW-0238">DNA-binding</keyword>
<gene>
    <name evidence="5" type="ORF">HEB94_005173</name>
</gene>
<reference evidence="5" key="1">
    <citation type="submission" date="2020-10" db="EMBL/GenBank/DDBJ databases">
        <title>Sequencing the genomes of 1000 actinobacteria strains.</title>
        <authorList>
            <person name="Klenk H.-P."/>
        </authorList>
    </citation>
    <scope>NUCLEOTIDE SEQUENCE</scope>
    <source>
        <strain evidence="5">DSM 45354</strain>
    </source>
</reference>
<dbReference type="SMART" id="SM01134">
    <property type="entry name" value="DeoRC"/>
    <property type="match status" value="1"/>
</dbReference>
<dbReference type="PANTHER" id="PTHR30363:SF44">
    <property type="entry name" value="AGA OPERON TRANSCRIPTIONAL REPRESSOR-RELATED"/>
    <property type="match status" value="1"/>
</dbReference>
<dbReference type="InterPro" id="IPR001034">
    <property type="entry name" value="DeoR_HTH"/>
</dbReference>
<protein>
    <submittedName>
        <fullName evidence="5">DeoR family transcriptional regulator of aga operon</fullName>
    </submittedName>
</protein>
<dbReference type="Gene3D" id="3.40.50.1360">
    <property type="match status" value="1"/>
</dbReference>
<dbReference type="Pfam" id="PF08220">
    <property type="entry name" value="HTH_DeoR"/>
    <property type="match status" value="1"/>
</dbReference>
<name>A0A927RDN0_9ACTN</name>
<dbReference type="Proteomes" id="UP000638648">
    <property type="component" value="Unassembled WGS sequence"/>
</dbReference>
<dbReference type="SUPFAM" id="SSF100950">
    <property type="entry name" value="NagB/RpiA/CoA transferase-like"/>
    <property type="match status" value="1"/>
</dbReference>
<dbReference type="RefSeq" id="WP_192752110.1">
    <property type="nucleotide sequence ID" value="NZ_BAABJL010000134.1"/>
</dbReference>
<dbReference type="InterPro" id="IPR050313">
    <property type="entry name" value="Carb_Metab_HTH_regulators"/>
</dbReference>
<evidence type="ECO:0000259" key="4">
    <source>
        <dbReference type="PROSITE" id="PS51000"/>
    </source>
</evidence>
<sequence>MRAERLNAVLDHIAQHGSVDVVHLSNRLGVSGATVRRDLRALHDQGLLVRTHGGAMANNVGLELPIRYKASHHHPEKRRIGLEAAKLVQDGSVVGMTGGTTATEVARALADRQNITVVTNALNIATELVLRPNIRLLVTGGKARHASYELVGPTAEALVAEYHFDITFVGVDGLTVAEGCTTHDDTEAHTDLAFIRQSRRNVVIADSSKIGKVTFARICDISAVNDLVTDKDIDPAELTALRRAGVAVTTA</sequence>
<accession>A0A927RDN0</accession>
<dbReference type="GO" id="GO:0003677">
    <property type="term" value="F:DNA binding"/>
    <property type="evidence" value="ECO:0007669"/>
    <property type="project" value="UniProtKB-KW"/>
</dbReference>
<dbReference type="InterPro" id="IPR018356">
    <property type="entry name" value="Tscrpt_reg_HTH_DeoR_CS"/>
</dbReference>
<dbReference type="Gene3D" id="1.10.10.10">
    <property type="entry name" value="Winged helix-like DNA-binding domain superfamily/Winged helix DNA-binding domain"/>
    <property type="match status" value="1"/>
</dbReference>
<dbReference type="GO" id="GO:0003700">
    <property type="term" value="F:DNA-binding transcription factor activity"/>
    <property type="evidence" value="ECO:0007669"/>
    <property type="project" value="InterPro"/>
</dbReference>
<evidence type="ECO:0000256" key="2">
    <source>
        <dbReference type="ARBA" id="ARBA00023125"/>
    </source>
</evidence>
<dbReference type="InterPro" id="IPR014036">
    <property type="entry name" value="DeoR-like_C"/>
</dbReference>
<keyword evidence="3" id="KW-0804">Transcription</keyword>
<evidence type="ECO:0000256" key="1">
    <source>
        <dbReference type="ARBA" id="ARBA00023015"/>
    </source>
</evidence>
<dbReference type="EMBL" id="JADBEM010000001">
    <property type="protein sequence ID" value="MBE1608325.1"/>
    <property type="molecule type" value="Genomic_DNA"/>
</dbReference>
<dbReference type="InterPro" id="IPR036388">
    <property type="entry name" value="WH-like_DNA-bd_sf"/>
</dbReference>
<feature type="domain" description="HTH deoR-type" evidence="4">
    <location>
        <begin position="2"/>
        <end position="57"/>
    </location>
</feature>
<dbReference type="InterPro" id="IPR037171">
    <property type="entry name" value="NagB/RpiA_transferase-like"/>
</dbReference>
<keyword evidence="1" id="KW-0805">Transcription regulation</keyword>
<dbReference type="SMART" id="SM00420">
    <property type="entry name" value="HTH_DEOR"/>
    <property type="match status" value="1"/>
</dbReference>
<evidence type="ECO:0000313" key="5">
    <source>
        <dbReference type="EMBL" id="MBE1608325.1"/>
    </source>
</evidence>
<dbReference type="PROSITE" id="PS00894">
    <property type="entry name" value="HTH_DEOR_1"/>
    <property type="match status" value="1"/>
</dbReference>
<dbReference type="AlphaFoldDB" id="A0A927RDN0"/>
<dbReference type="PROSITE" id="PS51000">
    <property type="entry name" value="HTH_DEOR_2"/>
    <property type="match status" value="1"/>
</dbReference>
<dbReference type="PRINTS" id="PR00037">
    <property type="entry name" value="HTHLACR"/>
</dbReference>
<dbReference type="SUPFAM" id="SSF46785">
    <property type="entry name" value="Winged helix' DNA-binding domain"/>
    <property type="match status" value="1"/>
</dbReference>
<proteinExistence type="predicted"/>
<keyword evidence="6" id="KW-1185">Reference proteome</keyword>
<evidence type="ECO:0000313" key="6">
    <source>
        <dbReference type="Proteomes" id="UP000638648"/>
    </source>
</evidence>